<dbReference type="OrthoDB" id="2504919at2759"/>
<evidence type="ECO:0000313" key="3">
    <source>
        <dbReference type="EMBL" id="KAF3762000.1"/>
    </source>
</evidence>
<evidence type="ECO:0000259" key="2">
    <source>
        <dbReference type="Pfam" id="PF06985"/>
    </source>
</evidence>
<dbReference type="Pfam" id="PF26639">
    <property type="entry name" value="Het-6_barrel"/>
    <property type="match status" value="1"/>
</dbReference>
<name>A0A9P4XWS2_CRYP1</name>
<sequence length="684" mass="78200">MAEASSKGRCSSLYEQLPLPPGSIRLLRLANKTNNGNGDNSNKLSEAVTGQLATFSLNQPDCPSFTTVSYTWGTEYADEHIHISGHQIRVLQNLLPFLRMISSRRHLGGQDLRDEEDDDDKEGEKTDDDDHDDDADKWLWIDSICINQTDLAERASQVHLMGQIYHQAARTLVWLGERTEETDQAIAFLSLLGRRRKEFRAAVHKRRIRIPPDLQGHPGWRSLDGFLQNTWWRRVWTLQEFIVPRDLCFHCGPTSLTREAFRQGIDALELFSSFKAYVRPSVWTTAWNRRRIMDWYQVEPTRHNMSLISLMAFCGDYGVTDARDRIWAVHGLAREQDRQMIGRPTYDDDASTLWIRLVRQFVDTFNCLDIICFAQLFHNQHPDWPSWAPDWRVPVLQPSVVPLMVSQSTNEHLANFRPVRKPRDHKRDAAYKASKEEPPRIKSWGSPPGGGHLVCEGILLDHIDGLGPIPHEPATVVESTSRMNIKTTHYAQQEKDRWVILQSVTRALVLDRLDRFLERAAPVSQYARDLRHLVAAYGDQDNASGAAPKWFGRWWRRHADPALRIKGWTLGELCVSDQRDETRQSAPMGPKSFLSRLRGTMEAQNRRLMVTNLGFPGMAPRRAQKGDAVCVLFGCNVPVVLRRREQQDPQGISVFELVGECFVDGFMKGEALRTGKPTEDFAIA</sequence>
<protein>
    <recommendedName>
        <fullName evidence="2">Heterokaryon incompatibility domain-containing protein</fullName>
    </recommendedName>
</protein>
<keyword evidence="4" id="KW-1185">Reference proteome</keyword>
<gene>
    <name evidence="3" type="ORF">M406DRAFT_74917</name>
</gene>
<dbReference type="GeneID" id="63842909"/>
<feature type="compositionally biased region" description="Acidic residues" evidence="1">
    <location>
        <begin position="113"/>
        <end position="132"/>
    </location>
</feature>
<evidence type="ECO:0000313" key="4">
    <source>
        <dbReference type="Proteomes" id="UP000803844"/>
    </source>
</evidence>
<reference evidence="3" key="1">
    <citation type="journal article" date="2020" name="Phytopathology">
        <title>Genome sequence of the chestnut blight fungus Cryphonectria parasitica EP155: A fundamental resource for an archetypical invasive plant pathogen.</title>
        <authorList>
            <person name="Crouch J.A."/>
            <person name="Dawe A."/>
            <person name="Aerts A."/>
            <person name="Barry K."/>
            <person name="Churchill A.C.L."/>
            <person name="Grimwood J."/>
            <person name="Hillman B."/>
            <person name="Milgroom M.G."/>
            <person name="Pangilinan J."/>
            <person name="Smith M."/>
            <person name="Salamov A."/>
            <person name="Schmutz J."/>
            <person name="Yadav J."/>
            <person name="Grigoriev I.V."/>
            <person name="Nuss D."/>
        </authorList>
    </citation>
    <scope>NUCLEOTIDE SEQUENCE</scope>
    <source>
        <strain evidence="3">EP155</strain>
    </source>
</reference>
<feature type="region of interest" description="Disordered" evidence="1">
    <location>
        <begin position="423"/>
        <end position="446"/>
    </location>
</feature>
<feature type="compositionally biased region" description="Basic and acidic residues" evidence="1">
    <location>
        <begin position="425"/>
        <end position="440"/>
    </location>
</feature>
<proteinExistence type="predicted"/>
<dbReference type="PANTHER" id="PTHR24148">
    <property type="entry name" value="ANKYRIN REPEAT DOMAIN-CONTAINING PROTEIN 39 HOMOLOG-RELATED"/>
    <property type="match status" value="1"/>
</dbReference>
<organism evidence="3 4">
    <name type="scientific">Cryphonectria parasitica (strain ATCC 38755 / EP155)</name>
    <dbReference type="NCBI Taxonomy" id="660469"/>
    <lineage>
        <taxon>Eukaryota</taxon>
        <taxon>Fungi</taxon>
        <taxon>Dikarya</taxon>
        <taxon>Ascomycota</taxon>
        <taxon>Pezizomycotina</taxon>
        <taxon>Sordariomycetes</taxon>
        <taxon>Sordariomycetidae</taxon>
        <taxon>Diaporthales</taxon>
        <taxon>Cryphonectriaceae</taxon>
        <taxon>Cryphonectria-Endothia species complex</taxon>
        <taxon>Cryphonectria</taxon>
    </lineage>
</organism>
<evidence type="ECO:0000256" key="1">
    <source>
        <dbReference type="SAM" id="MobiDB-lite"/>
    </source>
</evidence>
<comment type="caution">
    <text evidence="3">The sequence shown here is derived from an EMBL/GenBank/DDBJ whole genome shotgun (WGS) entry which is preliminary data.</text>
</comment>
<dbReference type="InterPro" id="IPR052895">
    <property type="entry name" value="HetReg/Transcr_Mod"/>
</dbReference>
<accession>A0A9P4XWS2</accession>
<dbReference type="RefSeq" id="XP_040772979.1">
    <property type="nucleotide sequence ID" value="XM_040925780.1"/>
</dbReference>
<dbReference type="EMBL" id="MU032351">
    <property type="protein sequence ID" value="KAF3762000.1"/>
    <property type="molecule type" value="Genomic_DNA"/>
</dbReference>
<dbReference type="PANTHER" id="PTHR24148:SF64">
    <property type="entry name" value="HETEROKARYON INCOMPATIBILITY DOMAIN-CONTAINING PROTEIN"/>
    <property type="match status" value="1"/>
</dbReference>
<dbReference type="AlphaFoldDB" id="A0A9P4XWS2"/>
<feature type="domain" description="Heterokaryon incompatibility" evidence="2">
    <location>
        <begin position="134"/>
        <end position="240"/>
    </location>
</feature>
<dbReference type="InterPro" id="IPR010730">
    <property type="entry name" value="HET"/>
</dbReference>
<dbReference type="Proteomes" id="UP000803844">
    <property type="component" value="Unassembled WGS sequence"/>
</dbReference>
<dbReference type="Pfam" id="PF06985">
    <property type="entry name" value="HET"/>
    <property type="match status" value="1"/>
</dbReference>
<feature type="region of interest" description="Disordered" evidence="1">
    <location>
        <begin position="109"/>
        <end position="132"/>
    </location>
</feature>